<dbReference type="InterPro" id="IPR044016">
    <property type="entry name" value="Big_13"/>
</dbReference>
<comment type="caution">
    <text evidence="2">The sequence shown here is derived from an EMBL/GenBank/DDBJ whole genome shotgun (WGS) entry which is preliminary data.</text>
</comment>
<evidence type="ECO:0000313" key="3">
    <source>
        <dbReference type="Proteomes" id="UP000215861"/>
    </source>
</evidence>
<accession>A0A267AF07</accession>
<gene>
    <name evidence="2" type="ORF">CJU81_12560</name>
</gene>
<organism evidence="2 3">
    <name type="scientific">Pseudomonas fragi</name>
    <dbReference type="NCBI Taxonomy" id="296"/>
    <lineage>
        <taxon>Bacteria</taxon>
        <taxon>Pseudomonadati</taxon>
        <taxon>Pseudomonadota</taxon>
        <taxon>Gammaproteobacteria</taxon>
        <taxon>Pseudomonadales</taxon>
        <taxon>Pseudomonadaceae</taxon>
        <taxon>Pseudomonas</taxon>
    </lineage>
</organism>
<feature type="domain" description="Bacterial Ig-like" evidence="1">
    <location>
        <begin position="21"/>
        <end position="99"/>
    </location>
</feature>
<evidence type="ECO:0000259" key="1">
    <source>
        <dbReference type="Pfam" id="PF19077"/>
    </source>
</evidence>
<name>A0A267AF07_PSEFR</name>
<dbReference type="Pfam" id="PF19077">
    <property type="entry name" value="Big_13"/>
    <property type="match status" value="1"/>
</dbReference>
<dbReference type="Gene3D" id="2.60.40.10">
    <property type="entry name" value="Immunoglobulins"/>
    <property type="match status" value="1"/>
</dbReference>
<dbReference type="InterPro" id="IPR013783">
    <property type="entry name" value="Ig-like_fold"/>
</dbReference>
<proteinExistence type="predicted"/>
<dbReference type="AlphaFoldDB" id="A0A267AF07"/>
<dbReference type="EMBL" id="NQKQ01000012">
    <property type="protein sequence ID" value="PAA11235.1"/>
    <property type="molecule type" value="Genomic_DNA"/>
</dbReference>
<dbReference type="Proteomes" id="UP000215861">
    <property type="component" value="Unassembled WGS sequence"/>
</dbReference>
<evidence type="ECO:0000313" key="2">
    <source>
        <dbReference type="EMBL" id="PAA11235.1"/>
    </source>
</evidence>
<sequence length="310" mass="31951">MITEVLDNIGSLSADTILSGGITNHPRPGIGGTGEAGSTVTVYSNGDFLGTALVNSSGQWSLPLTADLPENLNSLTATATDLAGNLSPTSAAYSITVDTSSPVAMAIVESMSKDSGATPNTFITNDGSAGRMIYGSLSSALADGEKVQTSFDGGLTLIDATVSENKWSALDMSCHRADWQIHTRVLDLAGQTNHAFVAGETLSFSNFTLVASAVTSSGNGSTGFGSNLGNWADPAPSQALVMMGGSQVILNMNAGENVNLDDLLANGTEPGNWANSGRNVTLGGAVYEEYRHDRLDAELLVQQGVQTNLV</sequence>
<reference evidence="2 3" key="1">
    <citation type="submission" date="2017-08" db="EMBL/GenBank/DDBJ databases">
        <title>Genomic and metabolic characterisation of spoilage-associated Pseudomonas species.</title>
        <authorList>
            <person name="Stanborough T."/>
            <person name="Fegan N."/>
            <person name="Powell S.M."/>
            <person name="Singh T."/>
            <person name="Tamplin M.L."/>
            <person name="Chandry P.S."/>
        </authorList>
    </citation>
    <scope>NUCLEOTIDE SEQUENCE [LARGE SCALE GENOMIC DNA]</scope>
    <source>
        <strain evidence="2 3">F1801</strain>
    </source>
</reference>
<protein>
    <recommendedName>
        <fullName evidence="1">Bacterial Ig-like domain-containing protein</fullName>
    </recommendedName>
</protein>